<dbReference type="PROSITE" id="PS51354">
    <property type="entry name" value="GLUTAREDOXIN_2"/>
    <property type="match status" value="1"/>
</dbReference>
<organism evidence="2 3">
    <name type="scientific">Sedimenticola thiotaurini</name>
    <dbReference type="NCBI Taxonomy" id="1543721"/>
    <lineage>
        <taxon>Bacteria</taxon>
        <taxon>Pseudomonadati</taxon>
        <taxon>Pseudomonadota</taxon>
        <taxon>Gammaproteobacteria</taxon>
        <taxon>Chromatiales</taxon>
        <taxon>Sedimenticolaceae</taxon>
        <taxon>Sedimenticola</taxon>
    </lineage>
</organism>
<accession>A0A0F7JVG9</accession>
<evidence type="ECO:0000313" key="3">
    <source>
        <dbReference type="Proteomes" id="UP000034410"/>
    </source>
</evidence>
<dbReference type="PANTHER" id="PTHR34386:SF1">
    <property type="entry name" value="GLUTAREDOXIN-LIKE PROTEIN NRDH"/>
    <property type="match status" value="1"/>
</dbReference>
<dbReference type="OrthoDB" id="9795531at2"/>
<dbReference type="InterPro" id="IPR051548">
    <property type="entry name" value="Grx-like_ET"/>
</dbReference>
<reference evidence="2 3" key="1">
    <citation type="journal article" date="2015" name="Genome Announc.">
        <title>Complete Genome Sequence of Sedimenticola thiotaurini Strain SIP-G1, a Polyphosphate- and Polyhydroxyalkanoate-Accumulating Sulfur-Oxidizing Gammaproteobacterium Isolated from Salt Marsh Sediments.</title>
        <authorList>
            <person name="Flood B.E."/>
            <person name="Jones D.S."/>
            <person name="Bailey J.V."/>
        </authorList>
    </citation>
    <scope>NUCLEOTIDE SEQUENCE [LARGE SCALE GENOMIC DNA]</scope>
    <source>
        <strain evidence="2 3">SIP-G1</strain>
    </source>
</reference>
<dbReference type="Proteomes" id="UP000034410">
    <property type="component" value="Chromosome"/>
</dbReference>
<name>A0A0F7JVG9_9GAMM</name>
<dbReference type="InterPro" id="IPR036249">
    <property type="entry name" value="Thioredoxin-like_sf"/>
</dbReference>
<dbReference type="InterPro" id="IPR002109">
    <property type="entry name" value="Glutaredoxin"/>
</dbReference>
<gene>
    <name evidence="2" type="ORF">AAY24_09535</name>
</gene>
<dbReference type="Pfam" id="PF00462">
    <property type="entry name" value="Glutaredoxin"/>
    <property type="match status" value="1"/>
</dbReference>
<evidence type="ECO:0000259" key="1">
    <source>
        <dbReference type="Pfam" id="PF00462"/>
    </source>
</evidence>
<dbReference type="CDD" id="cd02976">
    <property type="entry name" value="NrdH"/>
    <property type="match status" value="1"/>
</dbReference>
<dbReference type="Gene3D" id="3.40.30.10">
    <property type="entry name" value="Glutaredoxin"/>
    <property type="match status" value="1"/>
</dbReference>
<dbReference type="PANTHER" id="PTHR34386">
    <property type="entry name" value="GLUTAREDOXIN"/>
    <property type="match status" value="1"/>
</dbReference>
<dbReference type="KEGG" id="seds:AAY24_09535"/>
<sequence length="85" mass="10008">MKKRQTRITLYSSRNCSHCRRAKAYLKEHHIPFTEQDVERNRRAQLDFMRAGGRGVPLIMVGEQQVHGFEPRQLQRALRQAGFDV</sequence>
<dbReference type="SUPFAM" id="SSF52833">
    <property type="entry name" value="Thioredoxin-like"/>
    <property type="match status" value="1"/>
</dbReference>
<protein>
    <recommendedName>
        <fullName evidence="1">Glutaredoxin domain-containing protein</fullName>
    </recommendedName>
</protein>
<proteinExistence type="predicted"/>
<dbReference type="GO" id="GO:0045454">
    <property type="term" value="P:cell redox homeostasis"/>
    <property type="evidence" value="ECO:0007669"/>
    <property type="project" value="TreeGrafter"/>
</dbReference>
<evidence type="ECO:0000313" key="2">
    <source>
        <dbReference type="EMBL" id="AKH20556.1"/>
    </source>
</evidence>
<dbReference type="RefSeq" id="WP_046859489.1">
    <property type="nucleotide sequence ID" value="NZ_CP011412.1"/>
</dbReference>
<dbReference type="EMBL" id="CP011412">
    <property type="protein sequence ID" value="AKH20556.1"/>
    <property type="molecule type" value="Genomic_DNA"/>
</dbReference>
<dbReference type="GO" id="GO:0009055">
    <property type="term" value="F:electron transfer activity"/>
    <property type="evidence" value="ECO:0007669"/>
    <property type="project" value="TreeGrafter"/>
</dbReference>
<keyword evidence="3" id="KW-1185">Reference proteome</keyword>
<feature type="domain" description="Glutaredoxin" evidence="1">
    <location>
        <begin position="8"/>
        <end position="64"/>
    </location>
</feature>
<dbReference type="AlphaFoldDB" id="A0A0F7JVG9"/>